<keyword evidence="4" id="KW-0378">Hydrolase</keyword>
<dbReference type="GO" id="GO:0004181">
    <property type="term" value="F:metallocarboxypeptidase activity"/>
    <property type="evidence" value="ECO:0007669"/>
    <property type="project" value="InterPro"/>
</dbReference>
<organism evidence="9 10">
    <name type="scientific">Actinacidiphila rubida</name>
    <dbReference type="NCBI Taxonomy" id="310780"/>
    <lineage>
        <taxon>Bacteria</taxon>
        <taxon>Bacillati</taxon>
        <taxon>Actinomycetota</taxon>
        <taxon>Actinomycetes</taxon>
        <taxon>Kitasatosporales</taxon>
        <taxon>Streptomycetaceae</taxon>
        <taxon>Actinacidiphila</taxon>
    </lineage>
</organism>
<dbReference type="SMART" id="SM00631">
    <property type="entry name" value="Zn_pept"/>
    <property type="match status" value="1"/>
</dbReference>
<keyword evidence="5" id="KW-0862">Zinc</keyword>
<keyword evidence="6" id="KW-0482">Metalloprotease</keyword>
<gene>
    <name evidence="9" type="ORF">SAMN05216267_10824</name>
</gene>
<dbReference type="GO" id="GO:0005615">
    <property type="term" value="C:extracellular space"/>
    <property type="evidence" value="ECO:0007669"/>
    <property type="project" value="TreeGrafter"/>
</dbReference>
<evidence type="ECO:0000256" key="5">
    <source>
        <dbReference type="ARBA" id="ARBA00022833"/>
    </source>
</evidence>
<evidence type="ECO:0000313" key="10">
    <source>
        <dbReference type="Proteomes" id="UP000181951"/>
    </source>
</evidence>
<dbReference type="Gene3D" id="3.40.630.10">
    <property type="entry name" value="Zn peptidases"/>
    <property type="match status" value="1"/>
</dbReference>
<evidence type="ECO:0000256" key="3">
    <source>
        <dbReference type="ARBA" id="ARBA00022670"/>
    </source>
</evidence>
<protein>
    <submittedName>
        <fullName evidence="9">Zinc carboxypeptidase</fullName>
    </submittedName>
</protein>
<dbReference type="GO" id="GO:0008270">
    <property type="term" value="F:zinc ion binding"/>
    <property type="evidence" value="ECO:0007669"/>
    <property type="project" value="InterPro"/>
</dbReference>
<dbReference type="STRING" id="310780.SAMN05216267_10824"/>
<evidence type="ECO:0000313" key="9">
    <source>
        <dbReference type="EMBL" id="SEP05534.1"/>
    </source>
</evidence>
<evidence type="ECO:0000256" key="7">
    <source>
        <dbReference type="PROSITE-ProRule" id="PRU01379"/>
    </source>
</evidence>
<comment type="caution">
    <text evidence="7">Lacks conserved residue(s) required for the propagation of feature annotation.</text>
</comment>
<dbReference type="PANTHER" id="PTHR11705">
    <property type="entry name" value="PROTEASE FAMILY M14 CARBOXYPEPTIDASE A,B"/>
    <property type="match status" value="1"/>
</dbReference>
<evidence type="ECO:0000256" key="2">
    <source>
        <dbReference type="ARBA" id="ARBA00005988"/>
    </source>
</evidence>
<dbReference type="SUPFAM" id="SSF53187">
    <property type="entry name" value="Zn-dependent exopeptidases"/>
    <property type="match status" value="1"/>
</dbReference>
<reference evidence="9 10" key="1">
    <citation type="submission" date="2016-10" db="EMBL/GenBank/DDBJ databases">
        <authorList>
            <person name="de Groot N.N."/>
        </authorList>
    </citation>
    <scope>NUCLEOTIDE SEQUENCE [LARGE SCALE GENOMIC DNA]</scope>
    <source>
        <strain evidence="9 10">CGMCC 4.2026</strain>
    </source>
</reference>
<evidence type="ECO:0000259" key="8">
    <source>
        <dbReference type="PROSITE" id="PS52035"/>
    </source>
</evidence>
<evidence type="ECO:0000256" key="6">
    <source>
        <dbReference type="ARBA" id="ARBA00023049"/>
    </source>
</evidence>
<evidence type="ECO:0000256" key="1">
    <source>
        <dbReference type="ARBA" id="ARBA00001947"/>
    </source>
</evidence>
<name>A0A1H8URI7_9ACTN</name>
<evidence type="ECO:0000256" key="4">
    <source>
        <dbReference type="ARBA" id="ARBA00022801"/>
    </source>
</evidence>
<dbReference type="AlphaFoldDB" id="A0A1H8URI7"/>
<dbReference type="Proteomes" id="UP000181951">
    <property type="component" value="Unassembled WGS sequence"/>
</dbReference>
<dbReference type="PANTHER" id="PTHR11705:SF143">
    <property type="entry name" value="SLL0236 PROTEIN"/>
    <property type="match status" value="1"/>
</dbReference>
<comment type="cofactor">
    <cofactor evidence="1">
        <name>Zn(2+)</name>
        <dbReference type="ChEBI" id="CHEBI:29105"/>
    </cofactor>
</comment>
<comment type="similarity">
    <text evidence="2 7">Belongs to the peptidase M14 family.</text>
</comment>
<dbReference type="EMBL" id="FODD01000082">
    <property type="protein sequence ID" value="SEP05534.1"/>
    <property type="molecule type" value="Genomic_DNA"/>
</dbReference>
<sequence length="442" mass="46588">MRPRPLDQPPASAARFTRCPSPDEVVRGVERVAAARPDLCRLSVIGSSRSHRPLHLLSIGHGTRSVLVVAGAHPDESIGGASILALAEHLAEGGEPALRDTVWHLLPCLDPDGARLNRQGPPPGSMTEQYRGYFRPAVAEQPEWAPSVPGAEPMPETRALLDVIAEHRPRVQISLHSTDVGGTYAQLTRHAPGFAPAFAASAQAAGLPVETGALDAWRWASAGPGIYLLPPPGTPERPTAFPENAHRSTWLAPHAHGGMTAIVEVPGWASTRLADPAAHPDADDASARAADLLRGLSAELDTHLAPARDALPPADSDAASAALHAGLDATLRVCGPLADSWDPRHPAFTPMPGLTQAHAASLELFARRIALRASAMLLHLLDRSLRAGVTRTQTSHEAVERLLARRCGDYAASFAVRPVPVAAQVGHHVRCALALAETSAAV</sequence>
<dbReference type="InterPro" id="IPR000834">
    <property type="entry name" value="Peptidase_M14"/>
</dbReference>
<dbReference type="Pfam" id="PF00246">
    <property type="entry name" value="Peptidase_M14"/>
    <property type="match status" value="1"/>
</dbReference>
<keyword evidence="3" id="KW-0645">Protease</keyword>
<proteinExistence type="inferred from homology"/>
<accession>A0A1H8URI7</accession>
<dbReference type="PROSITE" id="PS52035">
    <property type="entry name" value="PEPTIDASE_M14"/>
    <property type="match status" value="1"/>
</dbReference>
<dbReference type="GO" id="GO:0006508">
    <property type="term" value="P:proteolysis"/>
    <property type="evidence" value="ECO:0007669"/>
    <property type="project" value="UniProtKB-KW"/>
</dbReference>
<keyword evidence="10" id="KW-1185">Reference proteome</keyword>
<dbReference type="RefSeq" id="WP_177226151.1">
    <property type="nucleotide sequence ID" value="NZ_FODD01000082.1"/>
</dbReference>
<keyword evidence="9" id="KW-0121">Carboxypeptidase</keyword>
<feature type="domain" description="Peptidase M14" evidence="8">
    <location>
        <begin position="18"/>
        <end position="257"/>
    </location>
</feature>